<organism evidence="17 18">
    <name type="scientific">Pleionea mediterranea</name>
    <dbReference type="NCBI Taxonomy" id="523701"/>
    <lineage>
        <taxon>Bacteria</taxon>
        <taxon>Pseudomonadati</taxon>
        <taxon>Pseudomonadota</taxon>
        <taxon>Gammaproteobacteria</taxon>
        <taxon>Oceanospirillales</taxon>
        <taxon>Pleioneaceae</taxon>
        <taxon>Pleionea</taxon>
    </lineage>
</organism>
<dbReference type="GO" id="GO:0051539">
    <property type="term" value="F:4 iron, 4 sulfur cluster binding"/>
    <property type="evidence" value="ECO:0007669"/>
    <property type="project" value="UniProtKB-KW"/>
</dbReference>
<name>A0A316FT38_9GAMM</name>
<feature type="domain" description="Radical SAM core" evidence="16">
    <location>
        <begin position="107"/>
        <end position="331"/>
    </location>
</feature>
<comment type="caution">
    <text evidence="17">The sequence shown here is derived from an EMBL/GenBank/DDBJ whole genome shotgun (WGS) entry which is preliminary data.</text>
</comment>
<keyword evidence="12" id="KW-0413">Isomerase</keyword>
<dbReference type="EMBL" id="QGGU01000005">
    <property type="protein sequence ID" value="PWK51908.1"/>
    <property type="molecule type" value="Genomic_DNA"/>
</dbReference>
<dbReference type="GO" id="GO:0046872">
    <property type="term" value="F:metal ion binding"/>
    <property type="evidence" value="ECO:0007669"/>
    <property type="project" value="UniProtKB-KW"/>
</dbReference>
<evidence type="ECO:0000256" key="7">
    <source>
        <dbReference type="ARBA" id="ARBA00022691"/>
    </source>
</evidence>
<keyword evidence="7" id="KW-0949">S-adenosyl-L-methionine</keyword>
<dbReference type="InterPro" id="IPR013785">
    <property type="entry name" value="Aldolase_TIM"/>
</dbReference>
<dbReference type="RefSeq" id="WP_210204893.1">
    <property type="nucleotide sequence ID" value="NZ_QGGU01000005.1"/>
</dbReference>
<dbReference type="Pfam" id="PF04055">
    <property type="entry name" value="Radical_SAM"/>
    <property type="match status" value="1"/>
</dbReference>
<accession>A0A316FT38</accession>
<feature type="modified residue" description="N6-(pyridoxal phosphate)lysine" evidence="15">
    <location>
        <position position="334"/>
    </location>
</feature>
<dbReference type="Proteomes" id="UP000245790">
    <property type="component" value="Unassembled WGS sequence"/>
</dbReference>
<keyword evidence="8 14" id="KW-0479">Metal-binding</keyword>
<evidence type="ECO:0000259" key="16">
    <source>
        <dbReference type="PROSITE" id="PS51918"/>
    </source>
</evidence>
<dbReference type="CDD" id="cd01335">
    <property type="entry name" value="Radical_SAM"/>
    <property type="match status" value="1"/>
</dbReference>
<dbReference type="InterPro" id="IPR007197">
    <property type="entry name" value="rSAM"/>
</dbReference>
<dbReference type="SFLD" id="SFLDS00029">
    <property type="entry name" value="Radical_SAM"/>
    <property type="match status" value="1"/>
</dbReference>
<evidence type="ECO:0000256" key="5">
    <source>
        <dbReference type="ARBA" id="ARBA00022363"/>
    </source>
</evidence>
<dbReference type="PIRSF" id="PIRSF004911">
    <property type="entry name" value="DUF160"/>
    <property type="match status" value="1"/>
</dbReference>
<evidence type="ECO:0000256" key="3">
    <source>
        <dbReference type="ARBA" id="ARBA00001966"/>
    </source>
</evidence>
<keyword evidence="6 14" id="KW-0004">4Fe-4S</keyword>
<evidence type="ECO:0000256" key="2">
    <source>
        <dbReference type="ARBA" id="ARBA00001933"/>
    </source>
</evidence>
<dbReference type="PANTHER" id="PTHR30538:SF1">
    <property type="entry name" value="L-LYSINE 2,3-AMINOMUTASE"/>
    <property type="match status" value="1"/>
</dbReference>
<keyword evidence="11 14" id="KW-0411">Iron-sulfur</keyword>
<reference evidence="17 18" key="1">
    <citation type="submission" date="2018-05" db="EMBL/GenBank/DDBJ databases">
        <title>Genomic Encyclopedia of Type Strains, Phase IV (KMG-IV): sequencing the most valuable type-strain genomes for metagenomic binning, comparative biology and taxonomic classification.</title>
        <authorList>
            <person name="Goeker M."/>
        </authorList>
    </citation>
    <scope>NUCLEOTIDE SEQUENCE [LARGE SCALE GENOMIC DNA]</scope>
    <source>
        <strain evidence="17 18">DSM 25350</strain>
    </source>
</reference>
<evidence type="ECO:0000256" key="13">
    <source>
        <dbReference type="ARBA" id="ARBA00030756"/>
    </source>
</evidence>
<feature type="binding site" evidence="14">
    <location>
        <position position="122"/>
    </location>
    <ligand>
        <name>[4Fe-4S] cluster</name>
        <dbReference type="ChEBI" id="CHEBI:49883"/>
        <note>4Fe-4S-S-AdoMet</note>
    </ligand>
</feature>
<evidence type="ECO:0000313" key="17">
    <source>
        <dbReference type="EMBL" id="PWK51908.1"/>
    </source>
</evidence>
<evidence type="ECO:0000256" key="4">
    <source>
        <dbReference type="ARBA" id="ARBA00008703"/>
    </source>
</evidence>
<keyword evidence="9 15" id="KW-0663">Pyridoxal phosphate</keyword>
<evidence type="ECO:0000256" key="12">
    <source>
        <dbReference type="ARBA" id="ARBA00023235"/>
    </source>
</evidence>
<dbReference type="NCBIfam" id="TIGR03821">
    <property type="entry name" value="EFP_modif_epmB"/>
    <property type="match status" value="1"/>
</dbReference>
<dbReference type="SFLD" id="SFLDG01070">
    <property type="entry name" value="PLP-dependent"/>
    <property type="match status" value="1"/>
</dbReference>
<gene>
    <name evidence="17" type="ORF">C8D97_105224</name>
</gene>
<feature type="binding site" evidence="14">
    <location>
        <position position="126"/>
    </location>
    <ligand>
        <name>[4Fe-4S] cluster</name>
        <dbReference type="ChEBI" id="CHEBI:49883"/>
        <note>4Fe-4S-S-AdoMet</note>
    </ligand>
</feature>
<dbReference type="NCBIfam" id="TIGR00238">
    <property type="entry name" value="KamA family radical SAM protein"/>
    <property type="match status" value="1"/>
</dbReference>
<evidence type="ECO:0000256" key="9">
    <source>
        <dbReference type="ARBA" id="ARBA00022898"/>
    </source>
</evidence>
<dbReference type="Gene3D" id="3.20.20.70">
    <property type="entry name" value="Aldolase class I"/>
    <property type="match status" value="1"/>
</dbReference>
<dbReference type="AlphaFoldDB" id="A0A316FT38"/>
<keyword evidence="10" id="KW-0408">Iron</keyword>
<evidence type="ECO:0000256" key="6">
    <source>
        <dbReference type="ARBA" id="ARBA00022485"/>
    </source>
</evidence>
<protein>
    <recommendedName>
        <fullName evidence="5">L-lysine 2,3-aminomutase</fullName>
    </recommendedName>
    <alternativeName>
        <fullName evidence="13">EF-P post-translational modification enzyme B</fullName>
    </alternativeName>
</protein>
<evidence type="ECO:0000256" key="15">
    <source>
        <dbReference type="PIRSR" id="PIRSR603739-50"/>
    </source>
</evidence>
<evidence type="ECO:0000256" key="11">
    <source>
        <dbReference type="ARBA" id="ARBA00023014"/>
    </source>
</evidence>
<feature type="binding site" evidence="14">
    <location>
        <position position="129"/>
    </location>
    <ligand>
        <name>[4Fe-4S] cluster</name>
        <dbReference type="ChEBI" id="CHEBI:49883"/>
        <note>4Fe-4S-S-AdoMet</note>
    </ligand>
</feature>
<evidence type="ECO:0000256" key="1">
    <source>
        <dbReference type="ARBA" id="ARBA00001352"/>
    </source>
</evidence>
<dbReference type="PROSITE" id="PS51918">
    <property type="entry name" value="RADICAL_SAM"/>
    <property type="match status" value="1"/>
</dbReference>
<proteinExistence type="inferred from homology"/>
<evidence type="ECO:0000256" key="8">
    <source>
        <dbReference type="ARBA" id="ARBA00022723"/>
    </source>
</evidence>
<dbReference type="GO" id="GO:0016853">
    <property type="term" value="F:isomerase activity"/>
    <property type="evidence" value="ECO:0007669"/>
    <property type="project" value="UniProtKB-KW"/>
</dbReference>
<evidence type="ECO:0000256" key="10">
    <source>
        <dbReference type="ARBA" id="ARBA00023004"/>
    </source>
</evidence>
<keyword evidence="18" id="KW-1185">Reference proteome</keyword>
<dbReference type="InterPro" id="IPR058240">
    <property type="entry name" value="rSAM_sf"/>
</dbReference>
<evidence type="ECO:0000313" key="18">
    <source>
        <dbReference type="Proteomes" id="UP000245790"/>
    </source>
</evidence>
<dbReference type="PANTHER" id="PTHR30538">
    <property type="entry name" value="LYSINE 2,3-AMINOMUTASE-RELATED"/>
    <property type="match status" value="1"/>
</dbReference>
<dbReference type="InterPro" id="IPR003739">
    <property type="entry name" value="Lys_aminomutase/Glu_NH3_mut"/>
</dbReference>
<evidence type="ECO:0000256" key="14">
    <source>
        <dbReference type="PIRSR" id="PIRSR004911-1"/>
    </source>
</evidence>
<dbReference type="SFLD" id="SFLDF00314">
    <property type="entry name" value="L-lysine_2_3-aminomutase_(yjeK"/>
    <property type="match status" value="1"/>
</dbReference>
<dbReference type="SUPFAM" id="SSF102114">
    <property type="entry name" value="Radical SAM enzymes"/>
    <property type="match status" value="1"/>
</dbReference>
<comment type="similarity">
    <text evidence="4">Belongs to the radical SAM superfamily. KamA family.</text>
</comment>
<comment type="catalytic activity">
    <reaction evidence="1">
        <text>L-lysine = D-beta-lysine</text>
        <dbReference type="Rhea" id="RHEA:44148"/>
        <dbReference type="ChEBI" id="CHEBI:32551"/>
        <dbReference type="ChEBI" id="CHEBI:84138"/>
    </reaction>
</comment>
<sequence>MKGAIIPCSPPVCHSMDWKKQLASAITSPAALLQQLALKPEQVGNGQAEQLFPLRVPQPYVDRMEPGNPDDPLFKQIWPADEEFRPTPGYTSDPLEEADSNPIPGLLHKYGTRVLTISAASCAINCRYCFRRHFNYQEQSYSESVWDKWLDYIAKNPEIDEVILSGGEPLLMSDNRLKRLSDKLAQLPQIKRLRIHSRLPLVIPLRITDELLETASQSPLQWILVWHINHPNEIDSQVAEAAQKCHQAGIRQFNQSVLLKGVNDNSDALCALSETLFAHHIQPYYLHLLDKVADTAHFDTALEAAEQLYQQMLARLSGYLIPKLVREIPGEHSKTPVYSSNC</sequence>
<dbReference type="InterPro" id="IPR022462">
    <property type="entry name" value="EpmB"/>
</dbReference>
<comment type="cofactor">
    <cofactor evidence="2 15">
        <name>pyridoxal 5'-phosphate</name>
        <dbReference type="ChEBI" id="CHEBI:597326"/>
    </cofactor>
</comment>
<comment type="cofactor">
    <cofactor evidence="3">
        <name>[4Fe-4S] cluster</name>
        <dbReference type="ChEBI" id="CHEBI:49883"/>
    </cofactor>
</comment>